<dbReference type="SUPFAM" id="SSF53335">
    <property type="entry name" value="S-adenosyl-L-methionine-dependent methyltransferases"/>
    <property type="match status" value="1"/>
</dbReference>
<dbReference type="CDD" id="cd02440">
    <property type="entry name" value="AdoMet_MTases"/>
    <property type="match status" value="1"/>
</dbReference>
<gene>
    <name evidence="3" type="ORF">SAMN05421803_10115</name>
</gene>
<reference evidence="3 4" key="1">
    <citation type="submission" date="2016-11" db="EMBL/GenBank/DDBJ databases">
        <authorList>
            <person name="Jaros S."/>
            <person name="Januszkiewicz K."/>
            <person name="Wedrychowicz H."/>
        </authorList>
    </citation>
    <scope>NUCLEOTIDE SEQUENCE [LARGE SCALE GENOMIC DNA]</scope>
    <source>
        <strain evidence="3 4">CGMCC 4.5723</strain>
    </source>
</reference>
<keyword evidence="1 3" id="KW-0808">Transferase</keyword>
<name>A0A1M6AK38_9ACTN</name>
<keyword evidence="4" id="KW-1185">Reference proteome</keyword>
<dbReference type="EMBL" id="FQZK01000001">
    <property type="protein sequence ID" value="SHI36836.1"/>
    <property type="molecule type" value="Genomic_DNA"/>
</dbReference>
<dbReference type="RefSeq" id="WP_073373661.1">
    <property type="nucleotide sequence ID" value="NZ_FQZK01000001.1"/>
</dbReference>
<keyword evidence="3" id="KW-0489">Methyltransferase</keyword>
<evidence type="ECO:0000259" key="2">
    <source>
        <dbReference type="Pfam" id="PF13649"/>
    </source>
</evidence>
<proteinExistence type="predicted"/>
<dbReference type="InterPro" id="IPR041698">
    <property type="entry name" value="Methyltransf_25"/>
</dbReference>
<protein>
    <submittedName>
        <fullName evidence="3">Methyltransferase domain-containing protein</fullName>
    </submittedName>
</protein>
<evidence type="ECO:0000313" key="3">
    <source>
        <dbReference type="EMBL" id="SHI36836.1"/>
    </source>
</evidence>
<dbReference type="Gene3D" id="3.40.50.150">
    <property type="entry name" value="Vaccinia Virus protein VP39"/>
    <property type="match status" value="1"/>
</dbReference>
<evidence type="ECO:0000313" key="4">
    <source>
        <dbReference type="Proteomes" id="UP000184452"/>
    </source>
</evidence>
<sequence length="244" mass="26229">MHNPYDDPAVASLYDVFNPWAPCDDFYLGLVMDAPAALDAGCGTGLLLRTARRRGHTGRLVGLDPAVAMLEVARSHTRDVDWACGDLSTHTREGGFDLVTMTGHAFQELLTDTAALDALTAMRTALNPGGLVAFETRNPGARAWERWTPDHPRAATLPDGRPLTLTHDARPLTPEGLVTFTSTAADADGRELSATVSTLRFVTAPHLDTLLAAAGLRVTHRYGDWDRTPLTPASPEVITLARPA</sequence>
<accession>A0A1M6AK38</accession>
<feature type="domain" description="Methyltransferase" evidence="2">
    <location>
        <begin position="38"/>
        <end position="130"/>
    </location>
</feature>
<dbReference type="PANTHER" id="PTHR43861">
    <property type="entry name" value="TRANS-ACONITATE 2-METHYLTRANSFERASE-RELATED"/>
    <property type="match status" value="1"/>
</dbReference>
<dbReference type="GO" id="GO:0008168">
    <property type="term" value="F:methyltransferase activity"/>
    <property type="evidence" value="ECO:0007669"/>
    <property type="project" value="UniProtKB-KW"/>
</dbReference>
<dbReference type="AlphaFoldDB" id="A0A1M6AK38"/>
<evidence type="ECO:0000256" key="1">
    <source>
        <dbReference type="ARBA" id="ARBA00022679"/>
    </source>
</evidence>
<dbReference type="Pfam" id="PF13649">
    <property type="entry name" value="Methyltransf_25"/>
    <property type="match status" value="1"/>
</dbReference>
<organism evidence="3 4">
    <name type="scientific">Nocardiopsis flavescens</name>
    <dbReference type="NCBI Taxonomy" id="758803"/>
    <lineage>
        <taxon>Bacteria</taxon>
        <taxon>Bacillati</taxon>
        <taxon>Actinomycetota</taxon>
        <taxon>Actinomycetes</taxon>
        <taxon>Streptosporangiales</taxon>
        <taxon>Nocardiopsidaceae</taxon>
        <taxon>Nocardiopsis</taxon>
    </lineage>
</organism>
<dbReference type="GO" id="GO:0032259">
    <property type="term" value="P:methylation"/>
    <property type="evidence" value="ECO:0007669"/>
    <property type="project" value="UniProtKB-KW"/>
</dbReference>
<dbReference type="OrthoDB" id="9811589at2"/>
<dbReference type="Proteomes" id="UP000184452">
    <property type="component" value="Unassembled WGS sequence"/>
</dbReference>
<dbReference type="InterPro" id="IPR029063">
    <property type="entry name" value="SAM-dependent_MTases_sf"/>
</dbReference>
<dbReference type="STRING" id="758803.SAMN05421803_10115"/>